<reference evidence="3" key="1">
    <citation type="submission" date="2017-03" db="EMBL/GenBank/DDBJ databases">
        <authorList>
            <person name="Rodrigo-Torres L."/>
            <person name="Arahal R.D."/>
            <person name="Lucena T."/>
        </authorList>
    </citation>
    <scope>NUCLEOTIDE SEQUENCE [LARGE SCALE GENOMIC DNA]</scope>
    <source>
        <strain evidence="3">CECT 8370</strain>
    </source>
</reference>
<accession>A0A1X7A4J5</accession>
<evidence type="ECO:0000256" key="1">
    <source>
        <dbReference type="SAM" id="SignalP"/>
    </source>
</evidence>
<evidence type="ECO:0000313" key="2">
    <source>
        <dbReference type="EMBL" id="SLN70045.1"/>
    </source>
</evidence>
<dbReference type="EMBL" id="FWFJ01000044">
    <property type="protein sequence ID" value="SLN70045.1"/>
    <property type="molecule type" value="Genomic_DNA"/>
</dbReference>
<name>A0A1X7A4J5_9RHOB</name>
<organism evidence="2 3">
    <name type="scientific">Roseovarius gaetbuli</name>
    <dbReference type="NCBI Taxonomy" id="1356575"/>
    <lineage>
        <taxon>Bacteria</taxon>
        <taxon>Pseudomonadati</taxon>
        <taxon>Pseudomonadota</taxon>
        <taxon>Alphaproteobacteria</taxon>
        <taxon>Rhodobacterales</taxon>
        <taxon>Roseobacteraceae</taxon>
        <taxon>Roseovarius</taxon>
    </lineage>
</organism>
<feature type="chain" id="PRO_5012733468" evidence="1">
    <location>
        <begin position="19"/>
        <end position="174"/>
    </location>
</feature>
<proteinExistence type="predicted"/>
<dbReference type="AlphaFoldDB" id="A0A1X7A4J5"/>
<protein>
    <submittedName>
        <fullName evidence="2">Uncharacterized protein</fullName>
    </submittedName>
</protein>
<dbReference type="RefSeq" id="WP_139838193.1">
    <property type="nucleotide sequence ID" value="NZ_FWFJ01000044.1"/>
</dbReference>
<feature type="signal peptide" evidence="1">
    <location>
        <begin position="1"/>
        <end position="18"/>
    </location>
</feature>
<evidence type="ECO:0000313" key="3">
    <source>
        <dbReference type="Proteomes" id="UP000194012"/>
    </source>
</evidence>
<keyword evidence="3" id="KW-1185">Reference proteome</keyword>
<sequence length="174" mass="18319">MKLLWTTALCTGMALAFAGPLAAMDKTLSGVEVNVDLSAFEDNNVLDYWSTLGEDITTAIAAQVTVDDTAEAPRISVEINKVAIDGDTVLPDSGEFNQLEGTVTTFAGINTTTTQSAEVNGADANIGSYPLRLSAVTGDQAVPEGWVVVPPSQDDFYNALITAYAAAIVERIEE</sequence>
<dbReference type="OrthoDB" id="7864938at2"/>
<keyword evidence="1" id="KW-0732">Signal</keyword>
<dbReference type="Proteomes" id="UP000194012">
    <property type="component" value="Unassembled WGS sequence"/>
</dbReference>
<gene>
    <name evidence="2" type="ORF">ROG8370_03323</name>
</gene>